<dbReference type="InterPro" id="IPR050275">
    <property type="entry name" value="PGM_Phosphatase"/>
</dbReference>
<dbReference type="Gene3D" id="3.40.50.1240">
    <property type="entry name" value="Phosphoglycerate mutase-like"/>
    <property type="match status" value="1"/>
</dbReference>
<proteinExistence type="predicted"/>
<dbReference type="SMART" id="SM00855">
    <property type="entry name" value="PGAM"/>
    <property type="match status" value="1"/>
</dbReference>
<sequence>MSQAAASVLIDLIRHGETVTPGRLIGRSDPPLSDLGRAQLNRQTQGRTWDAIVSSPRLRTLEPARLIGADRKLSVRIDDDWRELDFGAWDGRTLEELRTDSATAAAVTAFYSFPDAPAAPGGESWHMLEARVAAALRRLLDPAAAGSSPSATVLVVTHAGPIRAALSVACAIPFANLWTFRIEPGTRITLRVGRDAQAGLWGEIVEVVQP</sequence>
<reference evidence="1 2" key="1">
    <citation type="submission" date="2015-10" db="EMBL/GenBank/DDBJ databases">
        <title>Transcriptomic analysis of a linuron degrading triple-species bacterial consortium.</title>
        <authorList>
            <person name="Albers P."/>
        </authorList>
    </citation>
    <scope>NUCLEOTIDE SEQUENCE [LARGE SCALE GENOMIC DNA]</scope>
    <source>
        <strain evidence="1 2">WDL6</strain>
    </source>
</reference>
<dbReference type="RefSeq" id="WP_068463750.1">
    <property type="nucleotide sequence ID" value="NZ_LMTR01000082.1"/>
</dbReference>
<comment type="caution">
    <text evidence="1">The sequence shown here is derived from an EMBL/GenBank/DDBJ whole genome shotgun (WGS) entry which is preliminary data.</text>
</comment>
<dbReference type="SUPFAM" id="SSF53254">
    <property type="entry name" value="Phosphoglycerate mutase-like"/>
    <property type="match status" value="1"/>
</dbReference>
<dbReference type="PATRIC" id="fig|121290.4.peg.523"/>
<evidence type="ECO:0000313" key="2">
    <source>
        <dbReference type="Proteomes" id="UP000059074"/>
    </source>
</evidence>
<accession>A0A120CTT6</accession>
<evidence type="ECO:0008006" key="3">
    <source>
        <dbReference type="Google" id="ProtNLM"/>
    </source>
</evidence>
<organism evidence="1 2">
    <name type="scientific">Hyphomicrobium sulfonivorans</name>
    <dbReference type="NCBI Taxonomy" id="121290"/>
    <lineage>
        <taxon>Bacteria</taxon>
        <taxon>Pseudomonadati</taxon>
        <taxon>Pseudomonadota</taxon>
        <taxon>Alphaproteobacteria</taxon>
        <taxon>Hyphomicrobiales</taxon>
        <taxon>Hyphomicrobiaceae</taxon>
        <taxon>Hyphomicrobium</taxon>
    </lineage>
</organism>
<evidence type="ECO:0000313" key="1">
    <source>
        <dbReference type="EMBL" id="KWT65174.1"/>
    </source>
</evidence>
<dbReference type="CDD" id="cd07067">
    <property type="entry name" value="HP_PGM_like"/>
    <property type="match status" value="1"/>
</dbReference>
<protein>
    <recommendedName>
        <fullName evidence="3">Histidine phosphatase family protein</fullName>
    </recommendedName>
</protein>
<dbReference type="InterPro" id="IPR029033">
    <property type="entry name" value="His_PPase_superfam"/>
</dbReference>
<dbReference type="GO" id="GO:0005737">
    <property type="term" value="C:cytoplasm"/>
    <property type="evidence" value="ECO:0007669"/>
    <property type="project" value="TreeGrafter"/>
</dbReference>
<keyword evidence="2" id="KW-1185">Reference proteome</keyword>
<dbReference type="PANTHER" id="PTHR48100">
    <property type="entry name" value="BROAD-SPECIFICITY PHOSPHATASE YOR283W-RELATED"/>
    <property type="match status" value="1"/>
</dbReference>
<dbReference type="PANTHER" id="PTHR48100:SF1">
    <property type="entry name" value="HISTIDINE PHOSPHATASE FAMILY PROTEIN-RELATED"/>
    <property type="match status" value="1"/>
</dbReference>
<name>A0A120CTT6_HYPSL</name>
<dbReference type="GO" id="GO:0016791">
    <property type="term" value="F:phosphatase activity"/>
    <property type="evidence" value="ECO:0007669"/>
    <property type="project" value="TreeGrafter"/>
</dbReference>
<dbReference type="Proteomes" id="UP000059074">
    <property type="component" value="Unassembled WGS sequence"/>
</dbReference>
<dbReference type="STRING" id="121290.APY04_2923"/>
<gene>
    <name evidence="1" type="ORF">APY04_2923</name>
</gene>
<dbReference type="Pfam" id="PF00300">
    <property type="entry name" value="His_Phos_1"/>
    <property type="match status" value="1"/>
</dbReference>
<dbReference type="AlphaFoldDB" id="A0A120CTT6"/>
<dbReference type="InterPro" id="IPR013078">
    <property type="entry name" value="His_Pase_superF_clade-1"/>
</dbReference>
<dbReference type="EMBL" id="LMTR01000082">
    <property type="protein sequence ID" value="KWT65174.1"/>
    <property type="molecule type" value="Genomic_DNA"/>
</dbReference>